<sequence length="97" mass="10873">MRETLFGQLEASLHGYLDELDRRSTSGDPELTRVELPRVVAALRALLDDHRPDADGRCPTCRTKLFARAPAPCRAYLTAHLCLLVTEDAEDPRTAFH</sequence>
<protein>
    <submittedName>
        <fullName evidence="1">Uncharacterized protein</fullName>
    </submittedName>
</protein>
<gene>
    <name evidence="1" type="ORF">ACFQV2_27795</name>
</gene>
<keyword evidence="2" id="KW-1185">Reference proteome</keyword>
<accession>A0ABW2TW79</accession>
<name>A0ABW2TW79_9PSEU</name>
<dbReference type="Proteomes" id="UP001596512">
    <property type="component" value="Unassembled WGS sequence"/>
</dbReference>
<reference evidence="2" key="1">
    <citation type="journal article" date="2019" name="Int. J. Syst. Evol. Microbiol.">
        <title>The Global Catalogue of Microorganisms (GCM) 10K type strain sequencing project: providing services to taxonomists for standard genome sequencing and annotation.</title>
        <authorList>
            <consortium name="The Broad Institute Genomics Platform"/>
            <consortium name="The Broad Institute Genome Sequencing Center for Infectious Disease"/>
            <person name="Wu L."/>
            <person name="Ma J."/>
        </authorList>
    </citation>
    <scope>NUCLEOTIDE SEQUENCE [LARGE SCALE GENOMIC DNA]</scope>
    <source>
        <strain evidence="2">JCM 17695</strain>
    </source>
</reference>
<proteinExistence type="predicted"/>
<organism evidence="1 2">
    <name type="scientific">Actinokineospora soli</name>
    <dbReference type="NCBI Taxonomy" id="1048753"/>
    <lineage>
        <taxon>Bacteria</taxon>
        <taxon>Bacillati</taxon>
        <taxon>Actinomycetota</taxon>
        <taxon>Actinomycetes</taxon>
        <taxon>Pseudonocardiales</taxon>
        <taxon>Pseudonocardiaceae</taxon>
        <taxon>Actinokineospora</taxon>
    </lineage>
</organism>
<dbReference type="EMBL" id="JBHTEY010000004">
    <property type="protein sequence ID" value="MFC7616698.1"/>
    <property type="molecule type" value="Genomic_DNA"/>
</dbReference>
<comment type="caution">
    <text evidence="1">The sequence shown here is derived from an EMBL/GenBank/DDBJ whole genome shotgun (WGS) entry which is preliminary data.</text>
</comment>
<evidence type="ECO:0000313" key="2">
    <source>
        <dbReference type="Proteomes" id="UP001596512"/>
    </source>
</evidence>
<evidence type="ECO:0000313" key="1">
    <source>
        <dbReference type="EMBL" id="MFC7616698.1"/>
    </source>
</evidence>